<dbReference type="AlphaFoldDB" id="A0A182TLA5"/>
<proteinExistence type="predicted"/>
<evidence type="ECO:0000256" key="1">
    <source>
        <dbReference type="SAM" id="MobiDB-lite"/>
    </source>
</evidence>
<dbReference type="VEuPathDB" id="VectorBase:AMEC004388"/>
<reference evidence="2" key="2">
    <citation type="submission" date="2020-05" db="UniProtKB">
        <authorList>
            <consortium name="EnsemblMetazoa"/>
        </authorList>
    </citation>
    <scope>IDENTIFICATION</scope>
    <source>
        <strain evidence="2">CM1001059</strain>
    </source>
</reference>
<evidence type="ECO:0000313" key="3">
    <source>
        <dbReference type="Proteomes" id="UP000075902"/>
    </source>
</evidence>
<name>A0A182TLA5_9DIPT</name>
<sequence length="123" mass="12021">MDKDGEKKGGGDKKGGGGQSGTGLGGAAGVNDPAALLDAASLFAYWGRDPSAMAAAVSNPLFGSQFGMPGGLGGLMPNAGSGSGSGNDRFAMSHHNQNTMAVAASQAASLAGLHNSKYCTAQF</sequence>
<dbReference type="STRING" id="34690.A0A182TLA5"/>
<feature type="compositionally biased region" description="Gly residues" evidence="1">
    <location>
        <begin position="16"/>
        <end position="27"/>
    </location>
</feature>
<organism evidence="2 3">
    <name type="scientific">Anopheles melas</name>
    <dbReference type="NCBI Taxonomy" id="34690"/>
    <lineage>
        <taxon>Eukaryota</taxon>
        <taxon>Metazoa</taxon>
        <taxon>Ecdysozoa</taxon>
        <taxon>Arthropoda</taxon>
        <taxon>Hexapoda</taxon>
        <taxon>Insecta</taxon>
        <taxon>Pterygota</taxon>
        <taxon>Neoptera</taxon>
        <taxon>Endopterygota</taxon>
        <taxon>Diptera</taxon>
        <taxon>Nematocera</taxon>
        <taxon>Culicoidea</taxon>
        <taxon>Culicidae</taxon>
        <taxon>Anophelinae</taxon>
        <taxon>Anopheles</taxon>
    </lineage>
</organism>
<accession>A0A182TLA5</accession>
<evidence type="ECO:0000313" key="2">
    <source>
        <dbReference type="EnsemblMetazoa" id="AMEC004388-PA"/>
    </source>
</evidence>
<dbReference type="EnsemblMetazoa" id="AMEC004388-RA">
    <property type="protein sequence ID" value="AMEC004388-PA"/>
    <property type="gene ID" value="AMEC004388"/>
</dbReference>
<protein>
    <submittedName>
        <fullName evidence="2">Uncharacterized protein</fullName>
    </submittedName>
</protein>
<dbReference type="Proteomes" id="UP000075902">
    <property type="component" value="Unassembled WGS sequence"/>
</dbReference>
<reference evidence="3" key="1">
    <citation type="submission" date="2014-01" db="EMBL/GenBank/DDBJ databases">
        <title>The Genome Sequence of Anopheles melas CM1001059_A (V2).</title>
        <authorList>
            <consortium name="The Broad Institute Genomics Platform"/>
            <person name="Neafsey D.E."/>
            <person name="Besansky N."/>
            <person name="Howell P."/>
            <person name="Walton C."/>
            <person name="Young S.K."/>
            <person name="Zeng Q."/>
            <person name="Gargeya S."/>
            <person name="Fitzgerald M."/>
            <person name="Haas B."/>
            <person name="Abouelleil A."/>
            <person name="Allen A.W."/>
            <person name="Alvarado L."/>
            <person name="Arachchi H.M."/>
            <person name="Berlin A.M."/>
            <person name="Chapman S.B."/>
            <person name="Gainer-Dewar J."/>
            <person name="Goldberg J."/>
            <person name="Griggs A."/>
            <person name="Gujja S."/>
            <person name="Hansen M."/>
            <person name="Howarth C."/>
            <person name="Imamovic A."/>
            <person name="Ireland A."/>
            <person name="Larimer J."/>
            <person name="McCowan C."/>
            <person name="Murphy C."/>
            <person name="Pearson M."/>
            <person name="Poon T.W."/>
            <person name="Priest M."/>
            <person name="Roberts A."/>
            <person name="Saif S."/>
            <person name="Shea T."/>
            <person name="Sisk P."/>
            <person name="Sykes S."/>
            <person name="Wortman J."/>
            <person name="Nusbaum C."/>
            <person name="Birren B."/>
        </authorList>
    </citation>
    <scope>NUCLEOTIDE SEQUENCE [LARGE SCALE GENOMIC DNA]</scope>
    <source>
        <strain evidence="3">CM1001059</strain>
    </source>
</reference>
<keyword evidence="3" id="KW-1185">Reference proteome</keyword>
<feature type="region of interest" description="Disordered" evidence="1">
    <location>
        <begin position="1"/>
        <end position="27"/>
    </location>
</feature>
<feature type="compositionally biased region" description="Basic and acidic residues" evidence="1">
    <location>
        <begin position="1"/>
        <end position="15"/>
    </location>
</feature>